<organism evidence="1 2">
    <name type="scientific">Mucilaginibacter dorajii</name>
    <dbReference type="NCBI Taxonomy" id="692994"/>
    <lineage>
        <taxon>Bacteria</taxon>
        <taxon>Pseudomonadati</taxon>
        <taxon>Bacteroidota</taxon>
        <taxon>Sphingobacteriia</taxon>
        <taxon>Sphingobacteriales</taxon>
        <taxon>Sphingobacteriaceae</taxon>
        <taxon>Mucilaginibacter</taxon>
    </lineage>
</organism>
<sequence length="322" mass="36887">MTGEFYLFVENELQRSLPANWQRISADKLLGDEPCKISHAFLANIRGEQKLVNILILPFSLNLDSVQENALLKLRDYILSKSCLLIVINEEAAVKQLGNTGVFISENLQVHSPHFIWMTCYRDKKNQTTFDGSNYESLHLGFASFWDGTLSYMGPKEGFQQLNLEIMRDHCWKCKQEIKTVTGIVFPDRQLDNWDSTEWRYYNGLLSLNQIKGDHAELIRNFVGLLRKNDTAITPVNVKFSHTIQTSYFAASCPYCDSLQGSFYVNDDRIDLLHSLQSRIDGSMTYHSIELNVDQDLINCLYDGCEICDHSIPGGWGRHNLV</sequence>
<proteinExistence type="predicted"/>
<evidence type="ECO:0000313" key="2">
    <source>
        <dbReference type="Proteomes" id="UP001500742"/>
    </source>
</evidence>
<keyword evidence="2" id="KW-1185">Reference proteome</keyword>
<gene>
    <name evidence="1" type="ORF">GCM10022210_48260</name>
</gene>
<accession>A0ABP7QXT3</accession>
<dbReference type="Proteomes" id="UP001500742">
    <property type="component" value="Unassembled WGS sequence"/>
</dbReference>
<name>A0ABP7QXT3_9SPHI</name>
<reference evidence="2" key="1">
    <citation type="journal article" date="2019" name="Int. J. Syst. Evol. Microbiol.">
        <title>The Global Catalogue of Microorganisms (GCM) 10K type strain sequencing project: providing services to taxonomists for standard genome sequencing and annotation.</title>
        <authorList>
            <consortium name="The Broad Institute Genomics Platform"/>
            <consortium name="The Broad Institute Genome Sequencing Center for Infectious Disease"/>
            <person name="Wu L."/>
            <person name="Ma J."/>
        </authorList>
    </citation>
    <scope>NUCLEOTIDE SEQUENCE [LARGE SCALE GENOMIC DNA]</scope>
    <source>
        <strain evidence="2">JCM 16601</strain>
    </source>
</reference>
<dbReference type="EMBL" id="BAAAZC010000031">
    <property type="protein sequence ID" value="GAA3989381.1"/>
    <property type="molecule type" value="Genomic_DNA"/>
</dbReference>
<dbReference type="RefSeq" id="WP_259087033.1">
    <property type="nucleotide sequence ID" value="NZ_BAAAZC010000031.1"/>
</dbReference>
<evidence type="ECO:0000313" key="1">
    <source>
        <dbReference type="EMBL" id="GAA3989381.1"/>
    </source>
</evidence>
<protein>
    <submittedName>
        <fullName evidence="1">Uncharacterized protein</fullName>
    </submittedName>
</protein>
<comment type="caution">
    <text evidence="1">The sequence shown here is derived from an EMBL/GenBank/DDBJ whole genome shotgun (WGS) entry which is preliminary data.</text>
</comment>